<gene>
    <name evidence="13" type="ORF">VIN01S_32180</name>
</gene>
<dbReference type="GO" id="GO:0000921">
    <property type="term" value="P:septin ring assembly"/>
    <property type="evidence" value="ECO:0007669"/>
    <property type="project" value="TreeGrafter"/>
</dbReference>
<keyword evidence="14" id="KW-1185">Reference proteome</keyword>
<keyword evidence="5" id="KW-0132">Cell division</keyword>
<dbReference type="GO" id="GO:0032153">
    <property type="term" value="C:cell division site"/>
    <property type="evidence" value="ECO:0007669"/>
    <property type="project" value="TreeGrafter"/>
</dbReference>
<evidence type="ECO:0000256" key="5">
    <source>
        <dbReference type="ARBA" id="ARBA00022618"/>
    </source>
</evidence>
<evidence type="ECO:0000256" key="8">
    <source>
        <dbReference type="ARBA" id="ARBA00023306"/>
    </source>
</evidence>
<dbReference type="PANTHER" id="PTHR34981">
    <property type="entry name" value="CELL DIVISION PROTEIN ZAPA"/>
    <property type="match status" value="1"/>
</dbReference>
<reference evidence="13 14" key="1">
    <citation type="submission" date="2019-06" db="EMBL/GenBank/DDBJ databases">
        <title>Whole genome shotgun sequence of Vibrio inusitatus NBRC 102082.</title>
        <authorList>
            <person name="Hosoyama A."/>
            <person name="Uohara A."/>
            <person name="Ohji S."/>
            <person name="Ichikawa N."/>
        </authorList>
    </citation>
    <scope>NUCLEOTIDE SEQUENCE [LARGE SCALE GENOMIC DNA]</scope>
    <source>
        <strain evidence="13 14">NBRC 102082</strain>
    </source>
</reference>
<dbReference type="Gene3D" id="3.30.160.880">
    <property type="entry name" value="Cell division protein ZapA protomer, N-terminal domain"/>
    <property type="match status" value="1"/>
</dbReference>
<comment type="similarity">
    <text evidence="2">Belongs to the ZapA family. Type 1 subfamily.</text>
</comment>
<comment type="caution">
    <text evidence="13">The sequence shown here is derived from an EMBL/GenBank/DDBJ whole genome shotgun (WGS) entry which is preliminary data.</text>
</comment>
<keyword evidence="6 12" id="KW-0175">Coiled coil</keyword>
<dbReference type="AlphaFoldDB" id="A0A4Y3I1S6"/>
<dbReference type="PANTHER" id="PTHR34981:SF1">
    <property type="entry name" value="CELL DIVISION PROTEIN ZAPA"/>
    <property type="match status" value="1"/>
</dbReference>
<evidence type="ECO:0000256" key="1">
    <source>
        <dbReference type="ARBA" id="ARBA00004496"/>
    </source>
</evidence>
<protein>
    <recommendedName>
        <fullName evidence="3">Cell division protein ZapA</fullName>
    </recommendedName>
    <alternativeName>
        <fullName evidence="11">Z ring-associated protein ZapA</fullName>
    </alternativeName>
</protein>
<dbReference type="InterPro" id="IPR042233">
    <property type="entry name" value="Cell_div_ZapA_N"/>
</dbReference>
<evidence type="ECO:0000256" key="6">
    <source>
        <dbReference type="ARBA" id="ARBA00023054"/>
    </source>
</evidence>
<comment type="subcellular location">
    <subcellularLocation>
        <location evidence="1">Cytoplasm</location>
    </subcellularLocation>
</comment>
<dbReference type="RefSeq" id="WP_141346856.1">
    <property type="nucleotide sequence ID" value="NZ_BJLF01000019.1"/>
</dbReference>
<evidence type="ECO:0000313" key="13">
    <source>
        <dbReference type="EMBL" id="GEA52414.1"/>
    </source>
</evidence>
<evidence type="ECO:0000256" key="9">
    <source>
        <dbReference type="ARBA" id="ARBA00024910"/>
    </source>
</evidence>
<dbReference type="OrthoDB" id="5917174at2"/>
<proteinExistence type="inferred from homology"/>
<evidence type="ECO:0000256" key="12">
    <source>
        <dbReference type="SAM" id="Coils"/>
    </source>
</evidence>
<evidence type="ECO:0000256" key="7">
    <source>
        <dbReference type="ARBA" id="ARBA00023210"/>
    </source>
</evidence>
<dbReference type="GO" id="GO:0005829">
    <property type="term" value="C:cytosol"/>
    <property type="evidence" value="ECO:0007669"/>
    <property type="project" value="TreeGrafter"/>
</dbReference>
<comment type="subunit">
    <text evidence="10">Homodimer. Interacts with FtsZ.</text>
</comment>
<evidence type="ECO:0000313" key="14">
    <source>
        <dbReference type="Proteomes" id="UP000318717"/>
    </source>
</evidence>
<dbReference type="Pfam" id="PF05164">
    <property type="entry name" value="ZapA"/>
    <property type="match status" value="1"/>
</dbReference>
<evidence type="ECO:0000256" key="10">
    <source>
        <dbReference type="ARBA" id="ARBA00026068"/>
    </source>
</evidence>
<dbReference type="InterPro" id="IPR007838">
    <property type="entry name" value="Cell_div_ZapA-like"/>
</dbReference>
<organism evidence="13 14">
    <name type="scientific">Vibrio inusitatus NBRC 102082</name>
    <dbReference type="NCBI Taxonomy" id="1219070"/>
    <lineage>
        <taxon>Bacteria</taxon>
        <taxon>Pseudomonadati</taxon>
        <taxon>Pseudomonadota</taxon>
        <taxon>Gammaproteobacteria</taxon>
        <taxon>Vibrionales</taxon>
        <taxon>Vibrionaceae</taxon>
        <taxon>Vibrio</taxon>
    </lineage>
</organism>
<keyword evidence="7" id="KW-0717">Septation</keyword>
<dbReference type="GO" id="GO:0043093">
    <property type="term" value="P:FtsZ-dependent cytokinesis"/>
    <property type="evidence" value="ECO:0007669"/>
    <property type="project" value="TreeGrafter"/>
</dbReference>
<dbReference type="SUPFAM" id="SSF102829">
    <property type="entry name" value="Cell division protein ZapA-like"/>
    <property type="match status" value="1"/>
</dbReference>
<dbReference type="Gene3D" id="1.20.5.50">
    <property type="match status" value="1"/>
</dbReference>
<name>A0A4Y3I1S6_9VIBR</name>
<evidence type="ECO:0000256" key="3">
    <source>
        <dbReference type="ARBA" id="ARBA00015195"/>
    </source>
</evidence>
<evidence type="ECO:0000256" key="11">
    <source>
        <dbReference type="ARBA" id="ARBA00033158"/>
    </source>
</evidence>
<feature type="coiled-coil region" evidence="12">
    <location>
        <begin position="24"/>
        <end position="51"/>
    </location>
</feature>
<accession>A0A4Y3I1S6</accession>
<evidence type="ECO:0000256" key="2">
    <source>
        <dbReference type="ARBA" id="ARBA00010074"/>
    </source>
</evidence>
<evidence type="ECO:0000256" key="4">
    <source>
        <dbReference type="ARBA" id="ARBA00022490"/>
    </source>
</evidence>
<keyword evidence="4" id="KW-0963">Cytoplasm</keyword>
<dbReference type="GO" id="GO:0000917">
    <property type="term" value="P:division septum assembly"/>
    <property type="evidence" value="ECO:0007669"/>
    <property type="project" value="UniProtKB-KW"/>
</dbReference>
<dbReference type="GO" id="GO:0030428">
    <property type="term" value="C:cell septum"/>
    <property type="evidence" value="ECO:0007669"/>
    <property type="project" value="TreeGrafter"/>
</dbReference>
<keyword evidence="8" id="KW-0131">Cell cycle</keyword>
<comment type="function">
    <text evidence="9">Activator of cell division through the inhibition of FtsZ GTPase activity, therefore promoting FtsZ assembly into bundles of protofilaments necessary for the formation of the division Z ring. It is recruited early at mid-cell but it is not essential for cell division.</text>
</comment>
<dbReference type="Proteomes" id="UP000318717">
    <property type="component" value="Unassembled WGS sequence"/>
</dbReference>
<dbReference type="InterPro" id="IPR036192">
    <property type="entry name" value="Cell_div_ZapA-like_sf"/>
</dbReference>
<sequence length="96" mass="10808">MSNQAVEVEILGKITRVNCPAGKEDALRQAAQNLDQRIKDMAEKTKVANTEKLLTIAALNVCYELLETEISSEIQHDIEQRLELLDDKLDKALTKE</sequence>
<dbReference type="EMBL" id="BJLF01000019">
    <property type="protein sequence ID" value="GEA52414.1"/>
    <property type="molecule type" value="Genomic_DNA"/>
</dbReference>